<name>A0A917XTE8_9BACI</name>
<evidence type="ECO:0000256" key="2">
    <source>
        <dbReference type="ARBA" id="ARBA00022801"/>
    </source>
</evidence>
<organism evidence="6 7">
    <name type="scientific">Oceanobacillus indicireducens</name>
    <dbReference type="NCBI Taxonomy" id="1004261"/>
    <lineage>
        <taxon>Bacteria</taxon>
        <taxon>Bacillati</taxon>
        <taxon>Bacillota</taxon>
        <taxon>Bacilli</taxon>
        <taxon>Bacillales</taxon>
        <taxon>Bacillaceae</taxon>
        <taxon>Oceanobacillus</taxon>
    </lineage>
</organism>
<sequence>MKAKPCSNSLAIKTTHVHPPDTNVHNTLFGGRLLAHIDDLAAISAVKHCRNPVVTASIDSVDFLTPVRAGDAILIESFVTWTRNTSMEVFVRVITENLVTEEKEVCNTAFLTFVAIDEYGRPTPVPPVYPETDYEKTLHESAPERAEQRGERRNKSKTFAQKIGSEYIWDRNK</sequence>
<dbReference type="InterPro" id="IPR033120">
    <property type="entry name" value="HOTDOG_ACOT"/>
</dbReference>
<dbReference type="CDD" id="cd03442">
    <property type="entry name" value="BFIT_BACH"/>
    <property type="match status" value="1"/>
</dbReference>
<proteinExistence type="inferred from homology"/>
<keyword evidence="2 3" id="KW-0378">Hydrolase</keyword>
<dbReference type="InterPro" id="IPR006683">
    <property type="entry name" value="Thioestr_dom"/>
</dbReference>
<dbReference type="InterPro" id="IPR040170">
    <property type="entry name" value="Cytosol_ACT"/>
</dbReference>
<dbReference type="Gene3D" id="3.10.129.10">
    <property type="entry name" value="Hotdog Thioesterase"/>
    <property type="match status" value="1"/>
</dbReference>
<keyword evidence="7" id="KW-1185">Reference proteome</keyword>
<feature type="domain" description="HotDog ACOT-type" evidence="5">
    <location>
        <begin position="7"/>
        <end position="119"/>
    </location>
</feature>
<reference evidence="6" key="1">
    <citation type="journal article" date="2014" name="Int. J. Syst. Evol. Microbiol.">
        <title>Complete genome sequence of Corynebacterium casei LMG S-19264T (=DSM 44701T), isolated from a smear-ripened cheese.</title>
        <authorList>
            <consortium name="US DOE Joint Genome Institute (JGI-PGF)"/>
            <person name="Walter F."/>
            <person name="Albersmeier A."/>
            <person name="Kalinowski J."/>
            <person name="Ruckert C."/>
        </authorList>
    </citation>
    <scope>NUCLEOTIDE SEQUENCE</scope>
    <source>
        <strain evidence="6">JCM 17251</strain>
    </source>
</reference>
<dbReference type="PROSITE" id="PS51770">
    <property type="entry name" value="HOTDOG_ACOT"/>
    <property type="match status" value="1"/>
</dbReference>
<dbReference type="PANTHER" id="PTHR11049:SF24">
    <property type="entry name" value="CYTOSOLIC ACYL COENZYME A THIOESTER HYDROLASE"/>
    <property type="match status" value="1"/>
</dbReference>
<evidence type="ECO:0000256" key="4">
    <source>
        <dbReference type="SAM" id="MobiDB-lite"/>
    </source>
</evidence>
<protein>
    <submittedName>
        <fullName evidence="6">Acyl-CoA thioester hydrolase YkhA</fullName>
    </submittedName>
</protein>
<feature type="region of interest" description="Disordered" evidence="4">
    <location>
        <begin position="134"/>
        <end position="159"/>
    </location>
</feature>
<dbReference type="RefSeq" id="WP_188855820.1">
    <property type="nucleotide sequence ID" value="NZ_BMOS01000002.1"/>
</dbReference>
<dbReference type="InterPro" id="IPR029069">
    <property type="entry name" value="HotDog_dom_sf"/>
</dbReference>
<feature type="compositionally biased region" description="Basic and acidic residues" evidence="4">
    <location>
        <begin position="134"/>
        <end position="153"/>
    </location>
</feature>
<dbReference type="GO" id="GO:0006637">
    <property type="term" value="P:acyl-CoA metabolic process"/>
    <property type="evidence" value="ECO:0007669"/>
    <property type="project" value="TreeGrafter"/>
</dbReference>
<evidence type="ECO:0000256" key="1">
    <source>
        <dbReference type="ARBA" id="ARBA00010458"/>
    </source>
</evidence>
<accession>A0A917XTE8</accession>
<comment type="similarity">
    <text evidence="1">Belongs to the acyl coenzyme A hydrolase family.</text>
</comment>
<dbReference type="SUPFAM" id="SSF54637">
    <property type="entry name" value="Thioesterase/thiol ester dehydrase-isomerase"/>
    <property type="match status" value="1"/>
</dbReference>
<dbReference type="GO" id="GO:0005829">
    <property type="term" value="C:cytosol"/>
    <property type="evidence" value="ECO:0007669"/>
    <property type="project" value="TreeGrafter"/>
</dbReference>
<dbReference type="PANTHER" id="PTHR11049">
    <property type="entry name" value="ACYL COENZYME A THIOESTER HYDROLASE"/>
    <property type="match status" value="1"/>
</dbReference>
<dbReference type="AlphaFoldDB" id="A0A917XTE8"/>
<reference evidence="6" key="2">
    <citation type="submission" date="2020-09" db="EMBL/GenBank/DDBJ databases">
        <authorList>
            <person name="Sun Q."/>
            <person name="Ohkuma M."/>
        </authorList>
    </citation>
    <scope>NUCLEOTIDE SEQUENCE</scope>
    <source>
        <strain evidence="6">JCM 17251</strain>
    </source>
</reference>
<dbReference type="Proteomes" id="UP000624041">
    <property type="component" value="Unassembled WGS sequence"/>
</dbReference>
<dbReference type="Pfam" id="PF03061">
    <property type="entry name" value="4HBT"/>
    <property type="match status" value="1"/>
</dbReference>
<evidence type="ECO:0000313" key="7">
    <source>
        <dbReference type="Proteomes" id="UP000624041"/>
    </source>
</evidence>
<dbReference type="GO" id="GO:0009062">
    <property type="term" value="P:fatty acid catabolic process"/>
    <property type="evidence" value="ECO:0007669"/>
    <property type="project" value="TreeGrafter"/>
</dbReference>
<gene>
    <name evidence="6" type="primary">ykhA</name>
    <name evidence="6" type="ORF">GCM10007971_04060</name>
</gene>
<dbReference type="EMBL" id="BMOS01000002">
    <property type="protein sequence ID" value="GGN50458.1"/>
    <property type="molecule type" value="Genomic_DNA"/>
</dbReference>
<evidence type="ECO:0000256" key="3">
    <source>
        <dbReference type="PROSITE-ProRule" id="PRU01106"/>
    </source>
</evidence>
<evidence type="ECO:0000313" key="6">
    <source>
        <dbReference type="EMBL" id="GGN50458.1"/>
    </source>
</evidence>
<dbReference type="GO" id="GO:0052816">
    <property type="term" value="F:long-chain fatty acyl-CoA hydrolase activity"/>
    <property type="evidence" value="ECO:0007669"/>
    <property type="project" value="TreeGrafter"/>
</dbReference>
<evidence type="ECO:0000259" key="5">
    <source>
        <dbReference type="PROSITE" id="PS51770"/>
    </source>
</evidence>
<comment type="caution">
    <text evidence="6">The sequence shown here is derived from an EMBL/GenBank/DDBJ whole genome shotgun (WGS) entry which is preliminary data.</text>
</comment>